<evidence type="ECO:0000256" key="1">
    <source>
        <dbReference type="ARBA" id="ARBA00002355"/>
    </source>
</evidence>
<dbReference type="GeneID" id="73468793"/>
<keyword evidence="8" id="KW-0698">rRNA processing</keyword>
<dbReference type="PROSITE" id="PS50294">
    <property type="entry name" value="WD_REPEATS_REGION"/>
    <property type="match status" value="1"/>
</dbReference>
<dbReference type="AlphaFoldDB" id="A0A8J5UQ48"/>
<dbReference type="RefSeq" id="XP_049264718.1">
    <property type="nucleotide sequence ID" value="XM_049405694.1"/>
</dbReference>
<dbReference type="PANTHER" id="PTHR18763:SF0">
    <property type="entry name" value="WD REPEAT-CONTAINING PROTEIN 18"/>
    <property type="match status" value="1"/>
</dbReference>
<dbReference type="GO" id="GO:0006364">
    <property type="term" value="P:rRNA processing"/>
    <property type="evidence" value="ECO:0007669"/>
    <property type="project" value="UniProtKB-UniRule"/>
</dbReference>
<gene>
    <name evidence="9" type="ORF">J8A68_001992</name>
</gene>
<dbReference type="Pfam" id="PF00400">
    <property type="entry name" value="WD40"/>
    <property type="match status" value="2"/>
</dbReference>
<sequence>MDESVFYISQGDPADKSSQSSLAHASSIHTSHHHISFRQADSPSNGAYLTGFGPGERLFTCSATKALITVYSWGKEAPEQRIPIPEALSCLTVIDHPQTGKFSTVPRFRIPWLLAGGSKTGKIYIWELSSGDLVCVKEGHYQGITNIRFDRGGSFLVTSGQDGRCIVWNTADLVKKVKSEDGGVKPFYQITDNTLPITDMVISGGGNDLRLYTCSKDNTVRVYDIMTKQLLTTFILSNPVDSLTLDPANRAIYAGLENGQIRSIPLYNINPNTGVLESIGGMNKIITVENDPNLKHTFVQHRSDEEGSMISVTKLSISLDGTSIISGDSKGRVFVSDIVTKQVIKAFTPCPNNSPISYLAVATIPGDSATGLGAKNLDKKHRMIPQFKRVLASNDPVDHQLFLDIPGDVQQGEDDSFENWLKEKQNEELEFRNLSGVASTVKQLGGTTSSGDNSKVVDLEEKLKKVADAYSELRNKHELLIKDHAKLLDSIDSKE</sequence>
<comment type="subcellular location">
    <subcellularLocation>
        <location evidence="8">Nucleus</location>
    </subcellularLocation>
</comment>
<comment type="caution">
    <text evidence="9">The sequence shown here is derived from an EMBL/GenBank/DDBJ whole genome shotgun (WGS) entry which is preliminary data.</text>
</comment>
<dbReference type="InterPro" id="IPR045227">
    <property type="entry name" value="WDR18/Ipi3/RID3"/>
</dbReference>
<name>A0A8J5UQ48_9ASCO</name>
<keyword evidence="5" id="KW-0677">Repeat</keyword>
<evidence type="ECO:0000256" key="5">
    <source>
        <dbReference type="ARBA" id="ARBA00022737"/>
    </source>
</evidence>
<keyword evidence="10" id="KW-1185">Reference proteome</keyword>
<dbReference type="GO" id="GO:0005656">
    <property type="term" value="C:nuclear pre-replicative complex"/>
    <property type="evidence" value="ECO:0007669"/>
    <property type="project" value="TreeGrafter"/>
</dbReference>
<evidence type="ECO:0000256" key="7">
    <source>
        <dbReference type="PROSITE-ProRule" id="PRU00221"/>
    </source>
</evidence>
<evidence type="ECO:0000256" key="2">
    <source>
        <dbReference type="ARBA" id="ARBA00010143"/>
    </source>
</evidence>
<evidence type="ECO:0000256" key="3">
    <source>
        <dbReference type="ARBA" id="ARBA00011141"/>
    </source>
</evidence>
<evidence type="ECO:0000313" key="9">
    <source>
        <dbReference type="EMBL" id="KAG7664486.1"/>
    </source>
</evidence>
<dbReference type="PROSITE" id="PS50082">
    <property type="entry name" value="WD_REPEATS_2"/>
    <property type="match status" value="1"/>
</dbReference>
<dbReference type="SMART" id="SM00320">
    <property type="entry name" value="WD40"/>
    <property type="match status" value="5"/>
</dbReference>
<dbReference type="GO" id="GO:0120330">
    <property type="term" value="C:rixosome complex"/>
    <property type="evidence" value="ECO:0007669"/>
    <property type="project" value="UniProtKB-UniRule"/>
</dbReference>
<feature type="repeat" description="WD" evidence="7">
    <location>
        <begin position="137"/>
        <end position="169"/>
    </location>
</feature>
<evidence type="ECO:0000256" key="4">
    <source>
        <dbReference type="ARBA" id="ARBA00022574"/>
    </source>
</evidence>
<dbReference type="PANTHER" id="PTHR18763">
    <property type="entry name" value="WD-REPEAT PROTEIN 18"/>
    <property type="match status" value="1"/>
</dbReference>
<keyword evidence="8" id="KW-0539">Nucleus</keyword>
<dbReference type="OrthoDB" id="756370at2759"/>
<organism evidence="9 10">
    <name type="scientific">[Candida] subhashii</name>
    <dbReference type="NCBI Taxonomy" id="561895"/>
    <lineage>
        <taxon>Eukaryota</taxon>
        <taxon>Fungi</taxon>
        <taxon>Dikarya</taxon>
        <taxon>Ascomycota</taxon>
        <taxon>Saccharomycotina</taxon>
        <taxon>Pichiomycetes</taxon>
        <taxon>Debaryomycetaceae</taxon>
        <taxon>Spathaspora</taxon>
    </lineage>
</organism>
<evidence type="ECO:0000256" key="8">
    <source>
        <dbReference type="RuleBase" id="RU369067"/>
    </source>
</evidence>
<comment type="subunit">
    <text evidence="3 8">Component of the RIX1 complex, composed of IPI1, RIX1/IPI2 and IPI3 in a 1:2:2 stoichiometry. The complex interacts (via RIX1) with MDN1 (via its hexameric AAA ATPase ring) and the pre-60S ribosome particles.</text>
</comment>
<comment type="similarity">
    <text evidence="2 8">Belongs to the WD repeat IPI3/WDR18 family.</text>
</comment>
<dbReference type="InterPro" id="IPR001680">
    <property type="entry name" value="WD40_rpt"/>
</dbReference>
<proteinExistence type="inferred from homology"/>
<protein>
    <recommendedName>
        <fullName evidence="6 8">Pre-rRNA-processing protein IPI3</fullName>
    </recommendedName>
</protein>
<dbReference type="GO" id="GO:0006261">
    <property type="term" value="P:DNA-templated DNA replication"/>
    <property type="evidence" value="ECO:0007669"/>
    <property type="project" value="TreeGrafter"/>
</dbReference>
<dbReference type="EMBL" id="JAGSYN010000081">
    <property type="protein sequence ID" value="KAG7664486.1"/>
    <property type="molecule type" value="Genomic_DNA"/>
</dbReference>
<reference evidence="9 10" key="1">
    <citation type="journal article" date="2021" name="DNA Res.">
        <title>Genome analysis of Candida subhashii reveals its hybrid nature and dual mitochondrial genome conformations.</title>
        <authorList>
            <person name="Mixao V."/>
            <person name="Hegedusova E."/>
            <person name="Saus E."/>
            <person name="Pryszcz L.P."/>
            <person name="Cillingova A."/>
            <person name="Nosek J."/>
            <person name="Gabaldon T."/>
        </authorList>
    </citation>
    <scope>NUCLEOTIDE SEQUENCE [LARGE SCALE GENOMIC DNA]</scope>
    <source>
        <strain evidence="9 10">CBS 10753</strain>
    </source>
</reference>
<dbReference type="Proteomes" id="UP000694255">
    <property type="component" value="Unassembled WGS sequence"/>
</dbReference>
<evidence type="ECO:0000313" key="10">
    <source>
        <dbReference type="Proteomes" id="UP000694255"/>
    </source>
</evidence>
<keyword evidence="4 7" id="KW-0853">WD repeat</keyword>
<comment type="function">
    <text evidence="1 8">Component of the RIX1 complex required for processing of ITS2 sequences from 35S pre-rRNA.</text>
</comment>
<evidence type="ECO:0000256" key="6">
    <source>
        <dbReference type="ARBA" id="ARBA00026229"/>
    </source>
</evidence>
<accession>A0A8J5UQ48</accession>